<dbReference type="PANTHER" id="PTHR35004">
    <property type="entry name" value="TRANSPOSASE RV3428C-RELATED"/>
    <property type="match status" value="1"/>
</dbReference>
<protein>
    <submittedName>
        <fullName evidence="1">IS21 family transposase</fullName>
    </submittedName>
</protein>
<gene>
    <name evidence="1" type="ORF">D4A81_04740</name>
</gene>
<dbReference type="OrthoDB" id="3193769at2"/>
<dbReference type="PROSITE" id="PS50994">
    <property type="entry name" value="INTEGRASE"/>
    <property type="match status" value="1"/>
</dbReference>
<dbReference type="KEGG" id="lua:D4A81_04740"/>
<reference evidence="1 2" key="1">
    <citation type="submission" date="2018-09" db="EMBL/GenBank/DDBJ databases">
        <title>Genome sequencing of Lachnoanaerobaculum umeaense DSM 23576.</title>
        <authorList>
            <person name="Kook J.-K."/>
            <person name="Park S.-N."/>
            <person name="Lim Y.K."/>
        </authorList>
    </citation>
    <scope>NUCLEOTIDE SEQUENCE [LARGE SCALE GENOMIC DNA]</scope>
    <source>
        <strain evidence="2">DSM 23576 \ CCUG 58757</strain>
    </source>
</reference>
<dbReference type="InterPro" id="IPR012337">
    <property type="entry name" value="RNaseH-like_sf"/>
</dbReference>
<dbReference type="SUPFAM" id="SSF53098">
    <property type="entry name" value="Ribonuclease H-like"/>
    <property type="match status" value="1"/>
</dbReference>
<dbReference type="Gene3D" id="3.30.420.10">
    <property type="entry name" value="Ribonuclease H-like superfamily/Ribonuclease H"/>
    <property type="match status" value="1"/>
</dbReference>
<accession>A0A385PZE8</accession>
<dbReference type="NCBIfam" id="NF033546">
    <property type="entry name" value="transpos_IS21"/>
    <property type="match status" value="1"/>
</dbReference>
<dbReference type="GO" id="GO:0015074">
    <property type="term" value="P:DNA integration"/>
    <property type="evidence" value="ECO:0007669"/>
    <property type="project" value="InterPro"/>
</dbReference>
<dbReference type="EMBL" id="CP032364">
    <property type="protein sequence ID" value="AYA99306.1"/>
    <property type="molecule type" value="Genomic_DNA"/>
</dbReference>
<evidence type="ECO:0000313" key="2">
    <source>
        <dbReference type="Proteomes" id="UP000265562"/>
    </source>
</evidence>
<dbReference type="InterPro" id="IPR001584">
    <property type="entry name" value="Integrase_cat-core"/>
</dbReference>
<dbReference type="AlphaFoldDB" id="A0A385PZE8"/>
<keyword evidence="2" id="KW-1185">Reference proteome</keyword>
<sequence length="289" mass="33589">MIIKSDNITDLKIDSLKSLYKLRPLLEGGMLKINKSQIGRELGVDRRTVDKYIKGFSKSKSKDQDNCITPYYEIINELLEPSDSRIFYYKSILWQYLVDNYSYTGNYVNFCAYIKKYSEFEDYFKRRRSSNVNQVTLRYETDIGQQAQLDWKESIKFVLTNGETIVVNVFVLLLSYSRFRVYRLSMSQDVLFNFLDDAFEVFGGVPKEILTDNMSTVMSEARTENSAGKVNTKFKQFADDYGFIVKPCIAGRPRTKAKVEAPMKILDEIRAYSVTLDYDGLHKLVVKNK</sequence>
<name>A0A385PZE8_9FIRM</name>
<dbReference type="RefSeq" id="WP_111525399.1">
    <property type="nucleotide sequence ID" value="NZ_CP032364.1"/>
</dbReference>
<dbReference type="GO" id="GO:0003676">
    <property type="term" value="F:nucleic acid binding"/>
    <property type="evidence" value="ECO:0007669"/>
    <property type="project" value="InterPro"/>
</dbReference>
<organism evidence="1 2">
    <name type="scientific">Lachnoanaerobaculum umeaense</name>
    <dbReference type="NCBI Taxonomy" id="617123"/>
    <lineage>
        <taxon>Bacteria</taxon>
        <taxon>Bacillati</taxon>
        <taxon>Bacillota</taxon>
        <taxon>Clostridia</taxon>
        <taxon>Lachnospirales</taxon>
        <taxon>Lachnospiraceae</taxon>
        <taxon>Lachnoanaerobaculum</taxon>
    </lineage>
</organism>
<dbReference type="Proteomes" id="UP000265562">
    <property type="component" value="Chromosome"/>
</dbReference>
<evidence type="ECO:0000313" key="1">
    <source>
        <dbReference type="EMBL" id="AYA99306.1"/>
    </source>
</evidence>
<dbReference type="InterPro" id="IPR036397">
    <property type="entry name" value="RNaseH_sf"/>
</dbReference>
<proteinExistence type="predicted"/>
<dbReference type="Pfam" id="PF00665">
    <property type="entry name" value="rve"/>
    <property type="match status" value="1"/>
</dbReference>